<accession>A0AAV1FVW5</accession>
<protein>
    <recommendedName>
        <fullName evidence="3">Chemokine interleukin-8-like domain-containing protein</fullName>
    </recommendedName>
</protein>
<name>A0AAV1FVW5_XYRNO</name>
<evidence type="ECO:0000256" key="2">
    <source>
        <dbReference type="SAM" id="SignalP"/>
    </source>
</evidence>
<dbReference type="AlphaFoldDB" id="A0AAV1FVW5"/>
<reference evidence="4" key="1">
    <citation type="submission" date="2023-08" db="EMBL/GenBank/DDBJ databases">
        <authorList>
            <person name="Alioto T."/>
            <person name="Alioto T."/>
            <person name="Gomez Garrido J."/>
        </authorList>
    </citation>
    <scope>NUCLEOTIDE SEQUENCE</scope>
</reference>
<evidence type="ECO:0000259" key="3">
    <source>
        <dbReference type="Pfam" id="PF00048"/>
    </source>
</evidence>
<gene>
    <name evidence="4" type="ORF">XNOV1_A001263</name>
</gene>
<organism evidence="4 5">
    <name type="scientific">Xyrichtys novacula</name>
    <name type="common">Pearly razorfish</name>
    <name type="synonym">Hemipteronotus novacula</name>
    <dbReference type="NCBI Taxonomy" id="13765"/>
    <lineage>
        <taxon>Eukaryota</taxon>
        <taxon>Metazoa</taxon>
        <taxon>Chordata</taxon>
        <taxon>Craniata</taxon>
        <taxon>Vertebrata</taxon>
        <taxon>Euteleostomi</taxon>
        <taxon>Actinopterygii</taxon>
        <taxon>Neopterygii</taxon>
        <taxon>Teleostei</taxon>
        <taxon>Neoteleostei</taxon>
        <taxon>Acanthomorphata</taxon>
        <taxon>Eupercaria</taxon>
        <taxon>Labriformes</taxon>
        <taxon>Labridae</taxon>
        <taxon>Xyrichtys</taxon>
    </lineage>
</organism>
<sequence>MSLKILSIIVLLFMGSLVSSATSQENRYERSSSMGCCYEAGPYIPERIIECIRQTPTRQCNSNNYVVKTESGKWYCIQSDSKWMGQQIKTGAVVCTPDI</sequence>
<dbReference type="GO" id="GO:0005615">
    <property type="term" value="C:extracellular space"/>
    <property type="evidence" value="ECO:0007669"/>
    <property type="project" value="UniProtKB-KW"/>
</dbReference>
<dbReference type="SUPFAM" id="SSF54117">
    <property type="entry name" value="Interleukin 8-like chemokines"/>
    <property type="match status" value="1"/>
</dbReference>
<feature type="domain" description="Chemokine interleukin-8-like" evidence="3">
    <location>
        <begin position="36"/>
        <end position="89"/>
    </location>
</feature>
<evidence type="ECO:0000256" key="1">
    <source>
        <dbReference type="ARBA" id="ARBA00022514"/>
    </source>
</evidence>
<dbReference type="Proteomes" id="UP001178508">
    <property type="component" value="Chromosome 9"/>
</dbReference>
<evidence type="ECO:0000313" key="5">
    <source>
        <dbReference type="Proteomes" id="UP001178508"/>
    </source>
</evidence>
<keyword evidence="2" id="KW-0732">Signal</keyword>
<dbReference type="Gene3D" id="2.40.50.40">
    <property type="match status" value="1"/>
</dbReference>
<dbReference type="Pfam" id="PF00048">
    <property type="entry name" value="IL8"/>
    <property type="match status" value="1"/>
</dbReference>
<keyword evidence="1" id="KW-0202">Cytokine</keyword>
<dbReference type="InterPro" id="IPR036048">
    <property type="entry name" value="Interleukin_8-like_sf"/>
</dbReference>
<feature type="chain" id="PRO_5043673491" description="Chemokine interleukin-8-like domain-containing protein" evidence="2">
    <location>
        <begin position="24"/>
        <end position="99"/>
    </location>
</feature>
<keyword evidence="5" id="KW-1185">Reference proteome</keyword>
<dbReference type="GO" id="GO:0006955">
    <property type="term" value="P:immune response"/>
    <property type="evidence" value="ECO:0007669"/>
    <property type="project" value="InterPro"/>
</dbReference>
<dbReference type="GO" id="GO:0008009">
    <property type="term" value="F:chemokine activity"/>
    <property type="evidence" value="ECO:0007669"/>
    <property type="project" value="InterPro"/>
</dbReference>
<feature type="signal peptide" evidence="2">
    <location>
        <begin position="1"/>
        <end position="23"/>
    </location>
</feature>
<evidence type="ECO:0000313" key="4">
    <source>
        <dbReference type="EMBL" id="CAJ1064322.1"/>
    </source>
</evidence>
<proteinExistence type="predicted"/>
<dbReference type="EMBL" id="OY660872">
    <property type="protein sequence ID" value="CAJ1064322.1"/>
    <property type="molecule type" value="Genomic_DNA"/>
</dbReference>
<dbReference type="InterPro" id="IPR001811">
    <property type="entry name" value="Chemokine_IL8-like_dom"/>
</dbReference>